<evidence type="ECO:0000256" key="1">
    <source>
        <dbReference type="ARBA" id="ARBA00004417"/>
    </source>
</evidence>
<dbReference type="GO" id="GO:0015833">
    <property type="term" value="P:peptide transport"/>
    <property type="evidence" value="ECO:0007669"/>
    <property type="project" value="InterPro"/>
</dbReference>
<name>A0A4R5EKE7_9RHOB</name>
<keyword evidence="4" id="KW-0547">Nucleotide-binding</keyword>
<dbReference type="PROSITE" id="PS00211">
    <property type="entry name" value="ABC_TRANSPORTER_1"/>
    <property type="match status" value="1"/>
</dbReference>
<dbReference type="GO" id="GO:0016887">
    <property type="term" value="F:ATP hydrolysis activity"/>
    <property type="evidence" value="ECO:0007669"/>
    <property type="project" value="InterPro"/>
</dbReference>
<dbReference type="PANTHER" id="PTHR43776">
    <property type="entry name" value="TRANSPORT ATP-BINDING PROTEIN"/>
    <property type="match status" value="1"/>
</dbReference>
<comment type="caution">
    <text evidence="7">The sequence shown here is derived from an EMBL/GenBank/DDBJ whole genome shotgun (WGS) entry which is preliminary data.</text>
</comment>
<evidence type="ECO:0000259" key="6">
    <source>
        <dbReference type="PROSITE" id="PS50893"/>
    </source>
</evidence>
<dbReference type="EMBL" id="SMFP01000016">
    <property type="protein sequence ID" value="TDE34932.1"/>
    <property type="molecule type" value="Genomic_DNA"/>
</dbReference>
<dbReference type="InterPro" id="IPR003439">
    <property type="entry name" value="ABC_transporter-like_ATP-bd"/>
</dbReference>
<dbReference type="InterPro" id="IPR017871">
    <property type="entry name" value="ABC_transporter-like_CS"/>
</dbReference>
<evidence type="ECO:0000313" key="7">
    <source>
        <dbReference type="EMBL" id="TDE34932.1"/>
    </source>
</evidence>
<accession>A0A4R5EKE7</accession>
<dbReference type="GO" id="GO:0005524">
    <property type="term" value="F:ATP binding"/>
    <property type="evidence" value="ECO:0007669"/>
    <property type="project" value="UniProtKB-KW"/>
</dbReference>
<dbReference type="InterPro" id="IPR013563">
    <property type="entry name" value="Oligopep_ABC_C"/>
</dbReference>
<dbReference type="SMART" id="SM00382">
    <property type="entry name" value="AAA"/>
    <property type="match status" value="1"/>
</dbReference>
<evidence type="ECO:0000313" key="8">
    <source>
        <dbReference type="Proteomes" id="UP000294662"/>
    </source>
</evidence>
<proteinExistence type="inferred from homology"/>
<sequence>MSQDLIRIRAVSKEFGATGWFKKPVGVKAVDGVTLAVKRGQTLGIVGESGSGKSTLLRMALRLIKPSSGTVEIDGQDIWTLQGAELKAFRRKVQPIFQNPASSFNPRQSIGQILVAPLEVHGIGDRDSRRAKVAALLERVGLPKDAIDRHPHQLSGGQKQRIAIARAVILQPEAVLADEPTSALDVSVQAQVLDLFDDIRRDLGLTAIFVSHNLAVIRQVSDQIAVMRHGSVVEYGEADQVFGDPQHEYTKTLIAAVPDHRKLMRAL</sequence>
<gene>
    <name evidence="7" type="ORF">E1B25_18575</name>
</gene>
<keyword evidence="5 7" id="KW-0067">ATP-binding</keyword>
<dbReference type="RefSeq" id="WP_132831084.1">
    <property type="nucleotide sequence ID" value="NZ_SMFP01000016.1"/>
</dbReference>
<dbReference type="PROSITE" id="PS50893">
    <property type="entry name" value="ABC_TRANSPORTER_2"/>
    <property type="match status" value="1"/>
</dbReference>
<dbReference type="Pfam" id="PF08352">
    <property type="entry name" value="oligo_HPY"/>
    <property type="match status" value="1"/>
</dbReference>
<dbReference type="Pfam" id="PF00005">
    <property type="entry name" value="ABC_tran"/>
    <property type="match status" value="1"/>
</dbReference>
<protein>
    <submittedName>
        <fullName evidence="7">ABC transporter ATP-binding protein</fullName>
    </submittedName>
</protein>
<evidence type="ECO:0000256" key="4">
    <source>
        <dbReference type="ARBA" id="ARBA00022741"/>
    </source>
</evidence>
<dbReference type="InterPro" id="IPR050319">
    <property type="entry name" value="ABC_transp_ATP-bind"/>
</dbReference>
<dbReference type="Proteomes" id="UP000294662">
    <property type="component" value="Unassembled WGS sequence"/>
</dbReference>
<reference evidence="7 8" key="1">
    <citation type="submission" date="2019-03" db="EMBL/GenBank/DDBJ databases">
        <authorList>
            <person name="Zhang S."/>
        </authorList>
    </citation>
    <scope>NUCLEOTIDE SEQUENCE [LARGE SCALE GENOMIC DNA]</scope>
    <source>
        <strain evidence="7 8">S4J41</strain>
    </source>
</reference>
<evidence type="ECO:0000256" key="3">
    <source>
        <dbReference type="ARBA" id="ARBA00022448"/>
    </source>
</evidence>
<dbReference type="InterPro" id="IPR027417">
    <property type="entry name" value="P-loop_NTPase"/>
</dbReference>
<dbReference type="SUPFAM" id="SSF52540">
    <property type="entry name" value="P-loop containing nucleoside triphosphate hydrolases"/>
    <property type="match status" value="1"/>
</dbReference>
<keyword evidence="3" id="KW-0813">Transport</keyword>
<dbReference type="OrthoDB" id="7802224at2"/>
<comment type="subcellular location">
    <subcellularLocation>
        <location evidence="1">Cell inner membrane</location>
        <topology evidence="1">Peripheral membrane protein</topology>
    </subcellularLocation>
</comment>
<dbReference type="InterPro" id="IPR003593">
    <property type="entry name" value="AAA+_ATPase"/>
</dbReference>
<dbReference type="Gene3D" id="3.40.50.300">
    <property type="entry name" value="P-loop containing nucleotide triphosphate hydrolases"/>
    <property type="match status" value="1"/>
</dbReference>
<keyword evidence="8" id="KW-1185">Reference proteome</keyword>
<dbReference type="GO" id="GO:0055085">
    <property type="term" value="P:transmembrane transport"/>
    <property type="evidence" value="ECO:0007669"/>
    <property type="project" value="UniProtKB-ARBA"/>
</dbReference>
<dbReference type="PANTHER" id="PTHR43776:SF7">
    <property type="entry name" value="D,D-DIPEPTIDE TRANSPORT ATP-BINDING PROTEIN DDPF-RELATED"/>
    <property type="match status" value="1"/>
</dbReference>
<dbReference type="GO" id="GO:0005886">
    <property type="term" value="C:plasma membrane"/>
    <property type="evidence" value="ECO:0007669"/>
    <property type="project" value="UniProtKB-SubCell"/>
</dbReference>
<dbReference type="CDD" id="cd03257">
    <property type="entry name" value="ABC_NikE_OppD_transporters"/>
    <property type="match status" value="1"/>
</dbReference>
<dbReference type="AlphaFoldDB" id="A0A4R5EKE7"/>
<evidence type="ECO:0000256" key="2">
    <source>
        <dbReference type="ARBA" id="ARBA00005417"/>
    </source>
</evidence>
<comment type="similarity">
    <text evidence="2">Belongs to the ABC transporter superfamily.</text>
</comment>
<evidence type="ECO:0000256" key="5">
    <source>
        <dbReference type="ARBA" id="ARBA00022840"/>
    </source>
</evidence>
<feature type="domain" description="ABC transporter" evidence="6">
    <location>
        <begin position="6"/>
        <end position="254"/>
    </location>
</feature>
<organism evidence="7 8">
    <name type="scientific">Antarcticimicrobium sediminis</name>
    <dbReference type="NCBI Taxonomy" id="2546227"/>
    <lineage>
        <taxon>Bacteria</taxon>
        <taxon>Pseudomonadati</taxon>
        <taxon>Pseudomonadota</taxon>
        <taxon>Alphaproteobacteria</taxon>
        <taxon>Rhodobacterales</taxon>
        <taxon>Paracoccaceae</taxon>
        <taxon>Antarcticimicrobium</taxon>
    </lineage>
</organism>